<evidence type="ECO:0000313" key="2">
    <source>
        <dbReference type="EMBL" id="MBW0542064.1"/>
    </source>
</evidence>
<feature type="compositionally biased region" description="Basic and acidic residues" evidence="1">
    <location>
        <begin position="75"/>
        <end position="96"/>
    </location>
</feature>
<organism evidence="2 3">
    <name type="scientific">Austropuccinia psidii MF-1</name>
    <dbReference type="NCBI Taxonomy" id="1389203"/>
    <lineage>
        <taxon>Eukaryota</taxon>
        <taxon>Fungi</taxon>
        <taxon>Dikarya</taxon>
        <taxon>Basidiomycota</taxon>
        <taxon>Pucciniomycotina</taxon>
        <taxon>Pucciniomycetes</taxon>
        <taxon>Pucciniales</taxon>
        <taxon>Sphaerophragmiaceae</taxon>
        <taxon>Austropuccinia</taxon>
    </lineage>
</organism>
<gene>
    <name evidence="2" type="ORF">O181_081779</name>
</gene>
<feature type="compositionally biased region" description="Polar residues" evidence="1">
    <location>
        <begin position="44"/>
        <end position="67"/>
    </location>
</feature>
<feature type="region of interest" description="Disordered" evidence="1">
    <location>
        <begin position="44"/>
        <end position="96"/>
    </location>
</feature>
<sequence>MNVSSLQIQKSVPVTEASNAIPSITIISTPASIGKRSYLRNSLLNPTRQSQSNAQIPSETMQLNKQPMLNMDMVSEEHDRESQKHGTSESKISKVG</sequence>
<comment type="caution">
    <text evidence="2">The sequence shown here is derived from an EMBL/GenBank/DDBJ whole genome shotgun (WGS) entry which is preliminary data.</text>
</comment>
<evidence type="ECO:0000256" key="1">
    <source>
        <dbReference type="SAM" id="MobiDB-lite"/>
    </source>
</evidence>
<evidence type="ECO:0000313" key="3">
    <source>
        <dbReference type="Proteomes" id="UP000765509"/>
    </source>
</evidence>
<proteinExistence type="predicted"/>
<reference evidence="2" key="1">
    <citation type="submission" date="2021-03" db="EMBL/GenBank/DDBJ databases">
        <title>Draft genome sequence of rust myrtle Austropuccinia psidii MF-1, a brazilian biotype.</title>
        <authorList>
            <person name="Quecine M.C."/>
            <person name="Pachon D.M.R."/>
            <person name="Bonatelli M.L."/>
            <person name="Correr F.H."/>
            <person name="Franceschini L.M."/>
            <person name="Leite T.F."/>
            <person name="Margarido G.R.A."/>
            <person name="Almeida C.A."/>
            <person name="Ferrarezi J.A."/>
            <person name="Labate C.A."/>
        </authorList>
    </citation>
    <scope>NUCLEOTIDE SEQUENCE</scope>
    <source>
        <strain evidence="2">MF-1</strain>
    </source>
</reference>
<name>A0A9Q3IKF5_9BASI</name>
<dbReference type="Proteomes" id="UP000765509">
    <property type="component" value="Unassembled WGS sequence"/>
</dbReference>
<accession>A0A9Q3IKF5</accession>
<keyword evidence="3" id="KW-1185">Reference proteome</keyword>
<dbReference type="AlphaFoldDB" id="A0A9Q3IKF5"/>
<dbReference type="EMBL" id="AVOT02046762">
    <property type="protein sequence ID" value="MBW0542064.1"/>
    <property type="molecule type" value="Genomic_DNA"/>
</dbReference>
<protein>
    <submittedName>
        <fullName evidence="2">Uncharacterized protein</fullName>
    </submittedName>
</protein>